<dbReference type="InterPro" id="IPR036259">
    <property type="entry name" value="MFS_trans_sf"/>
</dbReference>
<feature type="transmembrane region" description="Helical" evidence="1">
    <location>
        <begin position="162"/>
        <end position="184"/>
    </location>
</feature>
<evidence type="ECO:0000256" key="1">
    <source>
        <dbReference type="SAM" id="Phobius"/>
    </source>
</evidence>
<organism evidence="2 3">
    <name type="scientific">Oesophagostomum dentatum</name>
    <name type="common">Nodular worm</name>
    <dbReference type="NCBI Taxonomy" id="61180"/>
    <lineage>
        <taxon>Eukaryota</taxon>
        <taxon>Metazoa</taxon>
        <taxon>Ecdysozoa</taxon>
        <taxon>Nematoda</taxon>
        <taxon>Chromadorea</taxon>
        <taxon>Rhabditida</taxon>
        <taxon>Rhabditina</taxon>
        <taxon>Rhabditomorpha</taxon>
        <taxon>Strongyloidea</taxon>
        <taxon>Strongylidae</taxon>
        <taxon>Oesophagostomum</taxon>
    </lineage>
</organism>
<dbReference type="GO" id="GO:0008028">
    <property type="term" value="F:monocarboxylic acid transmembrane transporter activity"/>
    <property type="evidence" value="ECO:0007669"/>
    <property type="project" value="TreeGrafter"/>
</dbReference>
<dbReference type="OrthoDB" id="6499973at2759"/>
<dbReference type="EMBL" id="KN549315">
    <property type="protein sequence ID" value="KHJ98402.1"/>
    <property type="molecule type" value="Genomic_DNA"/>
</dbReference>
<accession>A0A0B1TRD4</accession>
<feature type="non-terminal residue" evidence="2">
    <location>
        <position position="1"/>
    </location>
</feature>
<dbReference type="InterPro" id="IPR011701">
    <property type="entry name" value="MFS"/>
</dbReference>
<dbReference type="PANTHER" id="PTHR11360:SF284">
    <property type="entry name" value="EG:103B4.3 PROTEIN-RELATED"/>
    <property type="match status" value="1"/>
</dbReference>
<sequence>LCNTLGRVVFGIVADHKLPLPYGLGRDVARNRLWMYNIFLTILSCFSVENQPLNRRYNIPDDDQCLAIREKRMILEVFYASVCGVLTTFSYLCTGFVSLSIYAGLFGFFLASYICLTSVILVDLLGLEKLTNAFGLLLLWQGIGTVFGPPVAGYLADLSNTYTWTFIFCGINLLVGVNILSVTLREDFAFRRR</sequence>
<evidence type="ECO:0008006" key="4">
    <source>
        <dbReference type="Google" id="ProtNLM"/>
    </source>
</evidence>
<keyword evidence="3" id="KW-1185">Reference proteome</keyword>
<dbReference type="Pfam" id="PF07690">
    <property type="entry name" value="MFS_1"/>
    <property type="match status" value="1"/>
</dbReference>
<dbReference type="PANTHER" id="PTHR11360">
    <property type="entry name" value="MONOCARBOXYLATE TRANSPORTER"/>
    <property type="match status" value="1"/>
</dbReference>
<feature type="transmembrane region" description="Helical" evidence="1">
    <location>
        <begin position="77"/>
        <end position="99"/>
    </location>
</feature>
<protein>
    <recommendedName>
        <fullName evidence="4">Major facilitator superfamily (MFS) profile domain-containing protein</fullName>
    </recommendedName>
</protein>
<evidence type="ECO:0000313" key="3">
    <source>
        <dbReference type="Proteomes" id="UP000053660"/>
    </source>
</evidence>
<feature type="transmembrane region" description="Helical" evidence="1">
    <location>
        <begin position="105"/>
        <end position="127"/>
    </location>
</feature>
<dbReference type="SUPFAM" id="SSF103473">
    <property type="entry name" value="MFS general substrate transporter"/>
    <property type="match status" value="1"/>
</dbReference>
<name>A0A0B1TRD4_OESDE</name>
<evidence type="ECO:0000313" key="2">
    <source>
        <dbReference type="EMBL" id="KHJ98402.1"/>
    </source>
</evidence>
<gene>
    <name evidence="2" type="ORF">OESDEN_01610</name>
</gene>
<feature type="transmembrane region" description="Helical" evidence="1">
    <location>
        <begin position="134"/>
        <end position="156"/>
    </location>
</feature>
<dbReference type="AlphaFoldDB" id="A0A0B1TRD4"/>
<keyword evidence="1" id="KW-0812">Transmembrane</keyword>
<dbReference type="Gene3D" id="1.20.1250.20">
    <property type="entry name" value="MFS general substrate transporter like domains"/>
    <property type="match status" value="1"/>
</dbReference>
<keyword evidence="1" id="KW-0472">Membrane</keyword>
<reference evidence="2 3" key="1">
    <citation type="submission" date="2014-03" db="EMBL/GenBank/DDBJ databases">
        <title>Draft genome of the hookworm Oesophagostomum dentatum.</title>
        <authorList>
            <person name="Mitreva M."/>
        </authorList>
    </citation>
    <scope>NUCLEOTIDE SEQUENCE [LARGE SCALE GENOMIC DNA]</scope>
    <source>
        <strain evidence="2 3">OD-Hann</strain>
    </source>
</reference>
<dbReference type="InterPro" id="IPR050327">
    <property type="entry name" value="Proton-linked_MCT"/>
</dbReference>
<dbReference type="Proteomes" id="UP000053660">
    <property type="component" value="Unassembled WGS sequence"/>
</dbReference>
<proteinExistence type="predicted"/>
<keyword evidence="1" id="KW-1133">Transmembrane helix</keyword>